<dbReference type="PANTHER" id="PTHR43581">
    <property type="entry name" value="ATP/GTP PHOSPHATASE"/>
    <property type="match status" value="1"/>
</dbReference>
<dbReference type="Pfam" id="PF13175">
    <property type="entry name" value="AAA_15"/>
    <property type="match status" value="2"/>
</dbReference>
<evidence type="ECO:0000313" key="4">
    <source>
        <dbReference type="Proteomes" id="UP000473905"/>
    </source>
</evidence>
<dbReference type="InterPro" id="IPR027417">
    <property type="entry name" value="P-loop_NTPase"/>
</dbReference>
<dbReference type="AlphaFoldDB" id="A0A5M5E7P5"/>
<sequence>MKLVKFKVQNFRGLKGEHNEIQFKKSDIIFLIGQNNTGKSTFLRAYEFFTNSKQKATSEDFYNQDTTNTIKMEGWFELEKDDDKDKSYYSKSDPDWATKWVNSDGYIKIKKEWNNINQDFKKYTFSPNEGHWVLNGFGGFDSLFGKAAPTPISINAMEDEASLGEKVNKLIQDQYLKSLKDNHQEQYEKVLQEIRNLQNCVIGCATIQQQDELLNQSFQHVFDGLKLSIEANTSENIKVEDLLKKNHTITIQKDGIDRKDSFQRSGHGIIRQALFNFITFLLNMQEESHRKEYIILYEEPELFLHPKITFKLREELYNLAAPGKPYQILCATHSPMMIDISKDHSSLIRVVKNQDEETITYQVQTGVYTEMYSKERVQMINRFNPHICEVFYADKVLLVEGDTETIVYRELLNKFFPEKEIFVLNTGSKMNIPFFQDILTAFHIKHYPIHDVDSKLINTVNGQKTSAAWSLNEKIWKKVEAANIIENGLSNRYVHNANFENAHKYNLSNGKDKPLNAFLFVETIKDINQDVPCLNWLKDILDECKIRHDQEYVESIAKTIETIENDKKTYKTISIDDSNHSI</sequence>
<dbReference type="InterPro" id="IPR041685">
    <property type="entry name" value="AAA_GajA/Old/RecF-like"/>
</dbReference>
<name>A0A5M5E7P5_BACOV</name>
<protein>
    <submittedName>
        <fullName evidence="3">AAA family ATPase</fullName>
    </submittedName>
</protein>
<feature type="domain" description="OLD protein-like TOPRIM" evidence="2">
    <location>
        <begin position="391"/>
        <end position="453"/>
    </location>
</feature>
<dbReference type="Proteomes" id="UP000473905">
    <property type="component" value="Unassembled WGS sequence"/>
</dbReference>
<evidence type="ECO:0000259" key="1">
    <source>
        <dbReference type="Pfam" id="PF13175"/>
    </source>
</evidence>
<keyword evidence="4" id="KW-1185">Reference proteome</keyword>
<feature type="domain" description="Endonuclease GajA/Old nuclease/RecF-like AAA" evidence="1">
    <location>
        <begin position="1"/>
        <end position="124"/>
    </location>
</feature>
<evidence type="ECO:0000313" key="3">
    <source>
        <dbReference type="EMBL" id="KAA4096227.1"/>
    </source>
</evidence>
<dbReference type="Pfam" id="PF20469">
    <property type="entry name" value="OLD-like_TOPRIM"/>
    <property type="match status" value="1"/>
</dbReference>
<organism evidence="3 4">
    <name type="scientific">Bacteroides ovatus</name>
    <dbReference type="NCBI Taxonomy" id="28116"/>
    <lineage>
        <taxon>Bacteria</taxon>
        <taxon>Pseudomonadati</taxon>
        <taxon>Bacteroidota</taxon>
        <taxon>Bacteroidia</taxon>
        <taxon>Bacteroidales</taxon>
        <taxon>Bacteroidaceae</taxon>
        <taxon>Bacteroides</taxon>
    </lineage>
</organism>
<dbReference type="EMBL" id="VWKB01000020">
    <property type="protein sequence ID" value="KAA4096227.1"/>
    <property type="molecule type" value="Genomic_DNA"/>
</dbReference>
<dbReference type="InterPro" id="IPR051396">
    <property type="entry name" value="Bact_Antivir_Def_Nuclease"/>
</dbReference>
<accession>A0A5M5E7P5</accession>
<dbReference type="CDD" id="cd01026">
    <property type="entry name" value="TOPRIM_OLD"/>
    <property type="match status" value="1"/>
</dbReference>
<evidence type="ECO:0000259" key="2">
    <source>
        <dbReference type="Pfam" id="PF20469"/>
    </source>
</evidence>
<gene>
    <name evidence="3" type="ORF">F3D66_15415</name>
</gene>
<dbReference type="Gene3D" id="3.40.50.300">
    <property type="entry name" value="P-loop containing nucleotide triphosphate hydrolases"/>
    <property type="match status" value="1"/>
</dbReference>
<proteinExistence type="predicted"/>
<dbReference type="PANTHER" id="PTHR43581:SF4">
    <property type="entry name" value="ATP_GTP PHOSPHATASE"/>
    <property type="match status" value="1"/>
</dbReference>
<feature type="domain" description="Endonuclease GajA/Old nuclease/RecF-like AAA" evidence="1">
    <location>
        <begin position="172"/>
        <end position="338"/>
    </location>
</feature>
<reference evidence="3 4" key="1">
    <citation type="journal article" date="2019" name="Nat. Med.">
        <title>A library of human gut bacterial isolates paired with longitudinal multiomics data enables mechanistic microbiome research.</title>
        <authorList>
            <person name="Poyet M."/>
            <person name="Groussin M."/>
            <person name="Gibbons S.M."/>
            <person name="Avila-Pacheco J."/>
            <person name="Jiang X."/>
            <person name="Kearney S.M."/>
            <person name="Perrotta A.R."/>
            <person name="Berdy B."/>
            <person name="Zhao S."/>
            <person name="Lieberman T.D."/>
            <person name="Swanson P.K."/>
            <person name="Smith M."/>
            <person name="Roesemann S."/>
            <person name="Alexander J.E."/>
            <person name="Rich S.A."/>
            <person name="Livny J."/>
            <person name="Vlamakis H."/>
            <person name="Clish C."/>
            <person name="Bullock K."/>
            <person name="Deik A."/>
            <person name="Scott J."/>
            <person name="Pierce K.A."/>
            <person name="Xavier R.J."/>
            <person name="Alm E.J."/>
        </authorList>
    </citation>
    <scope>NUCLEOTIDE SEQUENCE [LARGE SCALE GENOMIC DNA]</scope>
    <source>
        <strain evidence="3 4">BIOML-A134</strain>
    </source>
</reference>
<dbReference type="InterPro" id="IPR034139">
    <property type="entry name" value="TOPRIM_OLD"/>
</dbReference>
<dbReference type="CDD" id="cd00267">
    <property type="entry name" value="ABC_ATPase"/>
    <property type="match status" value="1"/>
</dbReference>
<comment type="caution">
    <text evidence="3">The sequence shown here is derived from an EMBL/GenBank/DDBJ whole genome shotgun (WGS) entry which is preliminary data.</text>
</comment>
<dbReference type="SUPFAM" id="SSF52540">
    <property type="entry name" value="P-loop containing nucleoside triphosphate hydrolases"/>
    <property type="match status" value="1"/>
</dbReference>